<gene>
    <name evidence="1" type="primary">106091121</name>
</gene>
<keyword evidence="2" id="KW-1185">Reference proteome</keyword>
<name>A0A1I8PKR9_STOCA</name>
<sequence length="380" mass="42675">MVYESGFTSRRTYSSRPVVTSYSVSYPNVTKVERVYKTSYPIYSTSSYTRGSRVISSPVRVITSPTRVISSPVRVITSPTRVITRVVHSPSPVRVVRSTTTRVITSPERVSSYTYTTPTTYTSTYLPSSYIPSTYYSSYTPSYISPYSSTTRGYTTPSYFYSPAGRIYNLAPVRVPPGRVTPIRVSPVRASPVRVATSPVRKTSSYSQRIAGSGSRALTSYLASDAFNTFEEETGKIRNKSFTLIRDLHAPVVCRARSNTPFPIIGYEPVSELALGSYVSRVTNPVRHIAKEVHKMTKYADPARRYIGKSHLASIRICGDKAYDVRRPMYDPEIVRNNITFLSWYLKRPTVKNENAKNEEIDTVDTASHIPRDVVALYVM</sequence>
<organism evidence="1 2">
    <name type="scientific">Stomoxys calcitrans</name>
    <name type="common">Stable fly</name>
    <name type="synonym">Conops calcitrans</name>
    <dbReference type="NCBI Taxonomy" id="35570"/>
    <lineage>
        <taxon>Eukaryota</taxon>
        <taxon>Metazoa</taxon>
        <taxon>Ecdysozoa</taxon>
        <taxon>Arthropoda</taxon>
        <taxon>Hexapoda</taxon>
        <taxon>Insecta</taxon>
        <taxon>Pterygota</taxon>
        <taxon>Neoptera</taxon>
        <taxon>Endopterygota</taxon>
        <taxon>Diptera</taxon>
        <taxon>Brachycera</taxon>
        <taxon>Muscomorpha</taxon>
        <taxon>Muscoidea</taxon>
        <taxon>Muscidae</taxon>
        <taxon>Stomoxys</taxon>
    </lineage>
</organism>
<dbReference type="EnsemblMetazoa" id="SCAU008960-RA">
    <property type="protein sequence ID" value="SCAU008960-PA"/>
    <property type="gene ID" value="SCAU008960"/>
</dbReference>
<proteinExistence type="predicted"/>
<evidence type="ECO:0000313" key="1">
    <source>
        <dbReference type="EnsemblMetazoa" id="SCAU008960-PA"/>
    </source>
</evidence>
<accession>A0A1I8PKR9</accession>
<dbReference type="AlphaFoldDB" id="A0A1I8PKR9"/>
<dbReference type="Proteomes" id="UP000095300">
    <property type="component" value="Unassembled WGS sequence"/>
</dbReference>
<dbReference type="VEuPathDB" id="VectorBase:SCAU008960"/>
<protein>
    <submittedName>
        <fullName evidence="1">Uncharacterized protein</fullName>
    </submittedName>
</protein>
<dbReference type="OrthoDB" id="8194914at2759"/>
<reference evidence="1" key="1">
    <citation type="submission" date="2020-05" db="UniProtKB">
        <authorList>
            <consortium name="EnsemblMetazoa"/>
        </authorList>
    </citation>
    <scope>IDENTIFICATION</scope>
    <source>
        <strain evidence="1">USDA</strain>
    </source>
</reference>
<evidence type="ECO:0000313" key="2">
    <source>
        <dbReference type="Proteomes" id="UP000095300"/>
    </source>
</evidence>